<dbReference type="AlphaFoldDB" id="A0A4U0TQN3"/>
<dbReference type="Proteomes" id="UP000308549">
    <property type="component" value="Unassembled WGS sequence"/>
</dbReference>
<proteinExistence type="predicted"/>
<sequence length="513" mass="54780">MSTISQSGVFGADSGTDSLASFFNSEELSDIVVVLRYGGERINAHKVVLALHSEVLRAMFSNTERGLTGKELVLGTHPDRAVKGVLAFCYGKDYDGHDRYTTDAGTLHALLGPVQPNTKGAEYLEYLSDLYVAASNYKVQKLSTRITRDFPALLATFDDTHELAIIHLNRIARHVFLKHGKAAEELHRAIIERFTKYLAAFPKTNFQETTNFHQLLVAVPELSAKLVQAFHEERRSAGGAYSTRPNAAAQAFQYNPNRSTVGLFGQSSESPNMFGGLFGSYNPSRSLQGFVPQSTPATENNSMPAQMSNTLAKRPSTPARIAQSGSAFGDSISAQTGFGAAGRSQSPFGAAQRLPAADGVATPVRVPSIHGQRSSVSVSVPHSSPAFGSSVGVQKLDGAKRFLQSLPATGSNATPVKTPSELAKPPYLSASIPQTGNPFSSFTFGSSVCAEISPNTSVPSQSSIFSSQITRATVDRASPKPTPIIPAKRPAPAFTPRPILKIDPSSIPNSKQK</sequence>
<evidence type="ECO:0000259" key="2">
    <source>
        <dbReference type="PROSITE" id="PS50097"/>
    </source>
</evidence>
<dbReference type="Gene3D" id="3.30.710.10">
    <property type="entry name" value="Potassium Channel Kv1.1, Chain A"/>
    <property type="match status" value="1"/>
</dbReference>
<organism evidence="3 4">
    <name type="scientific">Salinomyces thailandicus</name>
    <dbReference type="NCBI Taxonomy" id="706561"/>
    <lineage>
        <taxon>Eukaryota</taxon>
        <taxon>Fungi</taxon>
        <taxon>Dikarya</taxon>
        <taxon>Ascomycota</taxon>
        <taxon>Pezizomycotina</taxon>
        <taxon>Dothideomycetes</taxon>
        <taxon>Dothideomycetidae</taxon>
        <taxon>Mycosphaerellales</taxon>
        <taxon>Teratosphaeriaceae</taxon>
        <taxon>Salinomyces</taxon>
    </lineage>
</organism>
<dbReference type="OrthoDB" id="9997739at2759"/>
<dbReference type="InterPro" id="IPR011333">
    <property type="entry name" value="SKP1/BTB/POZ_sf"/>
</dbReference>
<evidence type="ECO:0000313" key="3">
    <source>
        <dbReference type="EMBL" id="TKA24337.1"/>
    </source>
</evidence>
<protein>
    <recommendedName>
        <fullName evidence="2">BTB domain-containing protein</fullName>
    </recommendedName>
</protein>
<dbReference type="EMBL" id="NAJL01000045">
    <property type="protein sequence ID" value="TKA24337.1"/>
    <property type="molecule type" value="Genomic_DNA"/>
</dbReference>
<comment type="caution">
    <text evidence="3">The sequence shown here is derived from an EMBL/GenBank/DDBJ whole genome shotgun (WGS) entry which is preliminary data.</text>
</comment>
<dbReference type="PROSITE" id="PS50097">
    <property type="entry name" value="BTB"/>
    <property type="match status" value="1"/>
</dbReference>
<dbReference type="SUPFAM" id="SSF54695">
    <property type="entry name" value="POZ domain"/>
    <property type="match status" value="1"/>
</dbReference>
<dbReference type="InterPro" id="IPR000210">
    <property type="entry name" value="BTB/POZ_dom"/>
</dbReference>
<accession>A0A4U0TQN3</accession>
<reference evidence="3 4" key="1">
    <citation type="submission" date="2017-03" db="EMBL/GenBank/DDBJ databases">
        <title>Genomes of endolithic fungi from Antarctica.</title>
        <authorList>
            <person name="Coleine C."/>
            <person name="Masonjones S."/>
            <person name="Stajich J.E."/>
        </authorList>
    </citation>
    <scope>NUCLEOTIDE SEQUENCE [LARGE SCALE GENOMIC DNA]</scope>
    <source>
        <strain evidence="3 4">CCFEE 6315</strain>
    </source>
</reference>
<feature type="region of interest" description="Disordered" evidence="1">
    <location>
        <begin position="472"/>
        <end position="513"/>
    </location>
</feature>
<name>A0A4U0TQN3_9PEZI</name>
<dbReference type="Pfam" id="PF00651">
    <property type="entry name" value="BTB"/>
    <property type="match status" value="1"/>
</dbReference>
<keyword evidence="4" id="KW-1185">Reference proteome</keyword>
<evidence type="ECO:0000313" key="4">
    <source>
        <dbReference type="Proteomes" id="UP000308549"/>
    </source>
</evidence>
<feature type="domain" description="BTB" evidence="2">
    <location>
        <begin position="29"/>
        <end position="98"/>
    </location>
</feature>
<gene>
    <name evidence="3" type="ORF">B0A50_06807</name>
</gene>
<evidence type="ECO:0000256" key="1">
    <source>
        <dbReference type="SAM" id="MobiDB-lite"/>
    </source>
</evidence>